<protein>
    <recommendedName>
        <fullName evidence="5">SpoOB alpha-helical domain-containing protein</fullName>
    </recommendedName>
</protein>
<evidence type="ECO:0000256" key="1">
    <source>
        <dbReference type="ARBA" id="ARBA00022553"/>
    </source>
</evidence>
<reference evidence="6 7" key="1">
    <citation type="submission" date="2023-07" db="EMBL/GenBank/DDBJ databases">
        <title>Genomic Encyclopedia of Type Strains, Phase IV (KMG-IV): sequencing the most valuable type-strain genomes for metagenomic binning, comparative biology and taxonomic classification.</title>
        <authorList>
            <person name="Goeker M."/>
        </authorList>
    </citation>
    <scope>NUCLEOTIDE SEQUENCE [LARGE SCALE GENOMIC DNA]</scope>
    <source>
        <strain evidence="6 7">DSM 45903</strain>
    </source>
</reference>
<evidence type="ECO:0000259" key="5">
    <source>
        <dbReference type="Pfam" id="PF14689"/>
    </source>
</evidence>
<organism evidence="6 7">
    <name type="scientific">Desmospora profundinema</name>
    <dbReference type="NCBI Taxonomy" id="1571184"/>
    <lineage>
        <taxon>Bacteria</taxon>
        <taxon>Bacillati</taxon>
        <taxon>Bacillota</taxon>
        <taxon>Bacilli</taxon>
        <taxon>Bacillales</taxon>
        <taxon>Thermoactinomycetaceae</taxon>
        <taxon>Desmospora</taxon>
    </lineage>
</organism>
<keyword evidence="7" id="KW-1185">Reference proteome</keyword>
<dbReference type="Proteomes" id="UP001185012">
    <property type="component" value="Unassembled WGS sequence"/>
</dbReference>
<proteinExistence type="predicted"/>
<evidence type="ECO:0000313" key="6">
    <source>
        <dbReference type="EMBL" id="MDR6226403.1"/>
    </source>
</evidence>
<sequence>MRDWWQAWPMAAWMLLMALQPWGPFVGLALAVFGCFLLVWCWKHREGSRQAKQEKQEKQAQRFLTLWSRQRHDWLNHIQVLMAYTALKQTGRVSDHLQTLASELAAEREAARVKCPSLALFLSTLRVEWMEWKTEVIVSPNLSDLAGPEAVRVEQVLRHVMDWLTGLARTVGDPGELWIYLEKDEDKGVSVRLEGESESWPAITESDWFRLRHTMDPWNVQVEPEERGMTVHVPCKDT</sequence>
<accession>A0ABU1INT5</accession>
<dbReference type="Pfam" id="PF14689">
    <property type="entry name" value="SPOB_a"/>
    <property type="match status" value="1"/>
</dbReference>
<keyword evidence="4" id="KW-0812">Transmembrane</keyword>
<dbReference type="PROSITE" id="PS51257">
    <property type="entry name" value="PROKAR_LIPOPROTEIN"/>
    <property type="match status" value="1"/>
</dbReference>
<evidence type="ECO:0000256" key="2">
    <source>
        <dbReference type="ARBA" id="ARBA00022679"/>
    </source>
</evidence>
<keyword evidence="1" id="KW-0597">Phosphoprotein</keyword>
<keyword evidence="2" id="KW-0808">Transferase</keyword>
<feature type="domain" description="SpoOB alpha-helical" evidence="5">
    <location>
        <begin position="53"/>
        <end position="112"/>
    </location>
</feature>
<keyword evidence="4" id="KW-0472">Membrane</keyword>
<dbReference type="InterPro" id="IPR016120">
    <property type="entry name" value="Sig_transdc_His_kin_SpoOB"/>
</dbReference>
<comment type="caution">
    <text evidence="6">The sequence shown here is derived from an EMBL/GenBank/DDBJ whole genome shotgun (WGS) entry which is preliminary data.</text>
</comment>
<keyword evidence="4" id="KW-1133">Transmembrane helix</keyword>
<evidence type="ECO:0000256" key="4">
    <source>
        <dbReference type="SAM" id="Phobius"/>
    </source>
</evidence>
<dbReference type="EMBL" id="JAVDQG010000005">
    <property type="protein sequence ID" value="MDR6226403.1"/>
    <property type="molecule type" value="Genomic_DNA"/>
</dbReference>
<dbReference type="Gene3D" id="1.10.287.130">
    <property type="match status" value="1"/>
</dbReference>
<feature type="transmembrane region" description="Helical" evidence="4">
    <location>
        <begin position="22"/>
        <end position="42"/>
    </location>
</feature>
<dbReference type="SUPFAM" id="SSF55890">
    <property type="entry name" value="Sporulation response regulatory protein Spo0B"/>
    <property type="match status" value="1"/>
</dbReference>
<keyword evidence="3" id="KW-0418">Kinase</keyword>
<evidence type="ECO:0000256" key="3">
    <source>
        <dbReference type="ARBA" id="ARBA00022777"/>
    </source>
</evidence>
<gene>
    <name evidence="6" type="ORF">JOE21_002410</name>
</gene>
<evidence type="ECO:0000313" key="7">
    <source>
        <dbReference type="Proteomes" id="UP001185012"/>
    </source>
</evidence>
<dbReference type="InterPro" id="IPR039506">
    <property type="entry name" value="SPOB_a"/>
</dbReference>
<name>A0ABU1INT5_9BACL</name>
<dbReference type="RefSeq" id="WP_309866237.1">
    <property type="nucleotide sequence ID" value="NZ_JAVDQG010000005.1"/>
</dbReference>